<dbReference type="AlphaFoldDB" id="A0AAD5M636"/>
<evidence type="ECO:0000313" key="2">
    <source>
        <dbReference type="Proteomes" id="UP001196413"/>
    </source>
</evidence>
<proteinExistence type="predicted"/>
<keyword evidence="2" id="KW-1185">Reference proteome</keyword>
<dbReference type="PANTHER" id="PTHR13268">
    <property type="entry name" value="BREAST CARCINOMA AMPLIFIED SEQUENCE 3"/>
    <property type="match status" value="1"/>
</dbReference>
<name>A0AAD5M636_PARTN</name>
<gene>
    <name evidence="1" type="ORF">KIN20_007906</name>
</gene>
<dbReference type="Proteomes" id="UP001196413">
    <property type="component" value="Unassembled WGS sequence"/>
</dbReference>
<evidence type="ECO:0000313" key="1">
    <source>
        <dbReference type="EMBL" id="KAJ1351770.1"/>
    </source>
</evidence>
<sequence>MDTIYLRTSCLSVSIGYLKKYMNVFDVSTPLSIRYIKFQRLTSFKKHKILPEIWFRGFEVSAQTPRAPPRPSRDRTSSVNYLKGQVARSQPVPTSSFSSTVVEFVHDVTLQHSQTHAVEKVEWIELYSIEKAGQPRQRMDLVVLGLARGFQVWTFNNGGDCEEVMSERQGPIRAFVPLPSNFELRSDEVDT</sequence>
<comment type="caution">
    <text evidence="1">The sequence shown here is derived from an EMBL/GenBank/DDBJ whole genome shotgun (WGS) entry which is preliminary data.</text>
</comment>
<dbReference type="EMBL" id="JAHQIW010001222">
    <property type="protein sequence ID" value="KAJ1351770.1"/>
    <property type="molecule type" value="Genomic_DNA"/>
</dbReference>
<dbReference type="PANTHER" id="PTHR13268:SF0">
    <property type="entry name" value="BCAS3 MICROTUBULE ASSOCIATED CELL MIGRATION FACTOR"/>
    <property type="match status" value="1"/>
</dbReference>
<dbReference type="GO" id="GO:0005737">
    <property type="term" value="C:cytoplasm"/>
    <property type="evidence" value="ECO:0007669"/>
    <property type="project" value="TreeGrafter"/>
</dbReference>
<dbReference type="GO" id="GO:0006914">
    <property type="term" value="P:autophagy"/>
    <property type="evidence" value="ECO:0007669"/>
    <property type="project" value="InterPro"/>
</dbReference>
<reference evidence="1" key="1">
    <citation type="submission" date="2021-06" db="EMBL/GenBank/DDBJ databases">
        <title>Parelaphostrongylus tenuis whole genome reference sequence.</title>
        <authorList>
            <person name="Garwood T.J."/>
            <person name="Larsen P.A."/>
            <person name="Fountain-Jones N.M."/>
            <person name="Garbe J.R."/>
            <person name="Macchietto M.G."/>
            <person name="Kania S.A."/>
            <person name="Gerhold R.W."/>
            <person name="Richards J.E."/>
            <person name="Wolf T.M."/>
        </authorList>
    </citation>
    <scope>NUCLEOTIDE SEQUENCE</scope>
    <source>
        <strain evidence="1">MNPRO001-30</strain>
        <tissue evidence="1">Meninges</tissue>
    </source>
</reference>
<accession>A0AAD5M636</accession>
<protein>
    <submittedName>
        <fullName evidence="1">Uncharacterized protein</fullName>
    </submittedName>
</protein>
<dbReference type="InterPro" id="IPR045142">
    <property type="entry name" value="BCAS3-like"/>
</dbReference>
<organism evidence="1 2">
    <name type="scientific">Parelaphostrongylus tenuis</name>
    <name type="common">Meningeal worm</name>
    <dbReference type="NCBI Taxonomy" id="148309"/>
    <lineage>
        <taxon>Eukaryota</taxon>
        <taxon>Metazoa</taxon>
        <taxon>Ecdysozoa</taxon>
        <taxon>Nematoda</taxon>
        <taxon>Chromadorea</taxon>
        <taxon>Rhabditida</taxon>
        <taxon>Rhabditina</taxon>
        <taxon>Rhabditomorpha</taxon>
        <taxon>Strongyloidea</taxon>
        <taxon>Metastrongylidae</taxon>
        <taxon>Parelaphostrongylus</taxon>
    </lineage>
</organism>
<dbReference type="GO" id="GO:0042594">
    <property type="term" value="P:response to starvation"/>
    <property type="evidence" value="ECO:0007669"/>
    <property type="project" value="TreeGrafter"/>
</dbReference>